<dbReference type="Gene3D" id="1.25.40.10">
    <property type="entry name" value="Tetratricopeptide repeat domain"/>
    <property type="match status" value="2"/>
</dbReference>
<dbReference type="InterPro" id="IPR016032">
    <property type="entry name" value="Sig_transdc_resp-reg_C-effctor"/>
</dbReference>
<dbReference type="InterPro" id="IPR011990">
    <property type="entry name" value="TPR-like_helical_dom_sf"/>
</dbReference>
<keyword evidence="3" id="KW-0472">Membrane</keyword>
<evidence type="ECO:0000313" key="4">
    <source>
        <dbReference type="EMBL" id="SDX89398.1"/>
    </source>
</evidence>
<evidence type="ECO:0000256" key="3">
    <source>
        <dbReference type="SAM" id="Phobius"/>
    </source>
</evidence>
<name>A0A1H3FG90_9FLAO</name>
<feature type="coiled-coil region" evidence="2">
    <location>
        <begin position="384"/>
        <end position="411"/>
    </location>
</feature>
<evidence type="ECO:0000256" key="2">
    <source>
        <dbReference type="SAM" id="Coils"/>
    </source>
</evidence>
<dbReference type="SUPFAM" id="SSF48452">
    <property type="entry name" value="TPR-like"/>
    <property type="match status" value="2"/>
</dbReference>
<gene>
    <name evidence="4" type="ORF">SAMN05444411_11125</name>
</gene>
<evidence type="ECO:0000313" key="5">
    <source>
        <dbReference type="Proteomes" id="UP000199595"/>
    </source>
</evidence>
<organism evidence="4 5">
    <name type="scientific">Lutibacter oricola</name>
    <dbReference type="NCBI Taxonomy" id="762486"/>
    <lineage>
        <taxon>Bacteria</taxon>
        <taxon>Pseudomonadati</taxon>
        <taxon>Bacteroidota</taxon>
        <taxon>Flavobacteriia</taxon>
        <taxon>Flavobacteriales</taxon>
        <taxon>Flavobacteriaceae</taxon>
        <taxon>Lutibacter</taxon>
    </lineage>
</organism>
<keyword evidence="5" id="KW-1185">Reference proteome</keyword>
<dbReference type="EMBL" id="FNNJ01000011">
    <property type="protein sequence ID" value="SDX89398.1"/>
    <property type="molecule type" value="Genomic_DNA"/>
</dbReference>
<feature type="transmembrane region" description="Helical" evidence="3">
    <location>
        <begin position="346"/>
        <end position="369"/>
    </location>
</feature>
<dbReference type="Gene3D" id="1.10.10.10">
    <property type="entry name" value="Winged helix-like DNA-binding domain superfamily/Winged helix DNA-binding domain"/>
    <property type="match status" value="1"/>
</dbReference>
<keyword evidence="1" id="KW-0802">TPR repeat</keyword>
<dbReference type="InterPro" id="IPR019734">
    <property type="entry name" value="TPR_rpt"/>
</dbReference>
<dbReference type="Pfam" id="PF13181">
    <property type="entry name" value="TPR_8"/>
    <property type="match status" value="1"/>
</dbReference>
<dbReference type="SUPFAM" id="SSF46894">
    <property type="entry name" value="C-terminal effector domain of the bipartite response regulators"/>
    <property type="match status" value="1"/>
</dbReference>
<dbReference type="STRING" id="762486.SAMN05444411_11125"/>
<proteinExistence type="predicted"/>
<dbReference type="OrthoDB" id="1090267at2"/>
<dbReference type="AlphaFoldDB" id="A0A1H3FG90"/>
<dbReference type="InterPro" id="IPR036388">
    <property type="entry name" value="WH-like_DNA-bd_sf"/>
</dbReference>
<sequence>MRFYKLLLFVTFCVLVNYTCNSQNWSKKIYKKANSLKFKELDSSAYYYNKGYELSLEKKDTVKAINFLIELADLHGHNVNYEKSYDYYWQALLLADKSNDLISKVKIYRGLGWLYSFYKRDKEALKYFDLSLKLHKKLVAANKVEPNNVLNSYFSIINLYRMNNEFDMAQKYIDSSYALGAESKRRVKSHYLEIEKGYIEAVNGDYTKSIDRINASSIYFKEKQPSYLIVIYALLGDIYKKMNRFDESIQYYKKSLEFSSKYNRHLNYKMLVYESLANLYAIRKNHEEAYKYLNLAKLENDFIFGSRSKNNQHLLEIKDKFRIEKDKQQSLEKNQRIKELETEDKIWFLQKVILIVSFIFTLLFGYVFIRFLRNKHKNEKSILKEKQRLKLQEQELKLKQQSEILEIKNKELTESALRLIEKDELISSIEKRLADEKGNINANSLKRMLKAIKGSDDNNWEQFEARFTAVNQSFYMTLKTNFPKLTPADQKMCALVKLNMPSKHMAKLLGISVESVHSSRYRLRKKLGLSRSDNLEEFINSI</sequence>
<keyword evidence="2" id="KW-0175">Coiled coil</keyword>
<reference evidence="4 5" key="1">
    <citation type="submission" date="2016-10" db="EMBL/GenBank/DDBJ databases">
        <authorList>
            <person name="de Groot N.N."/>
        </authorList>
    </citation>
    <scope>NUCLEOTIDE SEQUENCE [LARGE SCALE GENOMIC DNA]</scope>
    <source>
        <strain evidence="4 5">DSM 24956</strain>
    </source>
</reference>
<evidence type="ECO:0000256" key="1">
    <source>
        <dbReference type="PROSITE-ProRule" id="PRU00339"/>
    </source>
</evidence>
<dbReference type="RefSeq" id="WP_090125565.1">
    <property type="nucleotide sequence ID" value="NZ_FNNJ01000011.1"/>
</dbReference>
<feature type="repeat" description="TPR" evidence="1">
    <location>
        <begin position="229"/>
        <end position="262"/>
    </location>
</feature>
<dbReference type="SMART" id="SM00028">
    <property type="entry name" value="TPR"/>
    <property type="match status" value="5"/>
</dbReference>
<accession>A0A1H3FG90</accession>
<protein>
    <submittedName>
        <fullName evidence="4">Tetratricopeptide repeat-containing protein</fullName>
    </submittedName>
</protein>
<dbReference type="PROSITE" id="PS50005">
    <property type="entry name" value="TPR"/>
    <property type="match status" value="1"/>
</dbReference>
<dbReference type="GO" id="GO:0003677">
    <property type="term" value="F:DNA binding"/>
    <property type="evidence" value="ECO:0007669"/>
    <property type="project" value="InterPro"/>
</dbReference>
<keyword evidence="3" id="KW-1133">Transmembrane helix</keyword>
<dbReference type="Proteomes" id="UP000199595">
    <property type="component" value="Unassembled WGS sequence"/>
</dbReference>
<dbReference type="GO" id="GO:0006355">
    <property type="term" value="P:regulation of DNA-templated transcription"/>
    <property type="evidence" value="ECO:0007669"/>
    <property type="project" value="InterPro"/>
</dbReference>
<keyword evidence="3" id="KW-0812">Transmembrane</keyword>